<dbReference type="GO" id="GO:0051539">
    <property type="term" value="F:4 iron, 4 sulfur cluster binding"/>
    <property type="evidence" value="ECO:0007669"/>
    <property type="project" value="UniProtKB-KW"/>
</dbReference>
<comment type="caution">
    <text evidence="6">The sequence shown here is derived from an EMBL/GenBank/DDBJ whole genome shotgun (WGS) entry which is preliminary data.</text>
</comment>
<evidence type="ECO:0000256" key="4">
    <source>
        <dbReference type="ARBA" id="ARBA00023004"/>
    </source>
</evidence>
<organism evidence="6 7">
    <name type="scientific">Pantoea rodasii</name>
    <dbReference type="NCBI Taxonomy" id="1076549"/>
    <lineage>
        <taxon>Bacteria</taxon>
        <taxon>Pseudomonadati</taxon>
        <taxon>Pseudomonadota</taxon>
        <taxon>Gammaproteobacteria</taxon>
        <taxon>Enterobacterales</taxon>
        <taxon>Erwiniaceae</taxon>
        <taxon>Pantoea</taxon>
    </lineage>
</organism>
<evidence type="ECO:0000256" key="1">
    <source>
        <dbReference type="ARBA" id="ARBA00022485"/>
    </source>
</evidence>
<keyword evidence="7" id="KW-1185">Reference proteome</keyword>
<sequence>MMQTYSSQNARHFPELRLNADVLVAGGGLAGVCAALAAAREGLQVVLIQDRPVLGGNASSEVRLWANGATSHMGNNNRWAREGGIMGEIMEENLWRNKEGNPVLFDMLLLDLVQSQPGLTLLLNTVVHDIEQTGRHLKSVQAFNAINQTRYHVKASQFIDASGDGVLGYLAGAAHRVGAETIEEFGEKMAPGEHFGHKLGHSIYFYTQRTSQPVRFVAPSFALKDITDIPRYKRLTSDLNGCDLWWLEWGGRLDTVHESETIKWELWKIVWGVWDYIKNSGEFPDADTLTIEWVGLIPGKRESRRFVGDTLLCQQDIIEQRDHYDAVAYGGWSIDLHPADGVYSEHDGCRQFHSKGTYTIPFRALYSQSLDNLLLTGRLISATHVAFGSARVMCTCGVLGEVVGRAAAICQQQQLTPSQLAQPDRVGVLQQQLLRQGAFIPRHALVNPANNAQVEVSSTLQLSALPADGGWQPLQARCALLLPLKAGERLPAITVQLRARHTQKLQVSLLTSDNPANTCGDQHVASQTLTINDQGSYRLSFDYRADSDRYLFIAFEENPAVEVALTRQRLPGIMMVFNSLNPRVAKRTRQINDGDYGVDEFDFWLPRRAPHQVLLAFALETPLKLWHRDYLLNGKLRPEQHTNSWVPALDDAQPSVSWRWEDAQQASHITLLFDNDFDHAMETVQMGHAQSVTPHCTTHYRLWLDEILLVEVQDNHHSLCHHAVPQSVSFRQIRLELIASAGALPALYGLHLHQNAAIP</sequence>
<dbReference type="GO" id="GO:0016491">
    <property type="term" value="F:oxidoreductase activity"/>
    <property type="evidence" value="ECO:0007669"/>
    <property type="project" value="UniProtKB-KW"/>
</dbReference>
<dbReference type="STRING" id="1076549.HA45_01660"/>
<dbReference type="PANTHER" id="PTHR43498:SF1">
    <property type="entry name" value="COB--COM HETERODISULFIDE REDUCTASE IRON-SULFUR SUBUNIT A"/>
    <property type="match status" value="1"/>
</dbReference>
<keyword evidence="3" id="KW-0560">Oxidoreductase</keyword>
<dbReference type="Pfam" id="PF12831">
    <property type="entry name" value="FAD_oxidored"/>
    <property type="match status" value="1"/>
</dbReference>
<proteinExistence type="predicted"/>
<gene>
    <name evidence="6" type="ORF">PRCB_21030</name>
</gene>
<dbReference type="InterPro" id="IPR036188">
    <property type="entry name" value="FAD/NAD-bd_sf"/>
</dbReference>
<evidence type="ECO:0000313" key="6">
    <source>
        <dbReference type="EMBL" id="PJZ03733.1"/>
    </source>
</evidence>
<evidence type="ECO:0000256" key="2">
    <source>
        <dbReference type="ARBA" id="ARBA00022723"/>
    </source>
</evidence>
<evidence type="ECO:0000256" key="5">
    <source>
        <dbReference type="ARBA" id="ARBA00023014"/>
    </source>
</evidence>
<dbReference type="EMBL" id="PIQI01000027">
    <property type="protein sequence ID" value="PJZ03733.1"/>
    <property type="molecule type" value="Genomic_DNA"/>
</dbReference>
<dbReference type="OrthoDB" id="9777740at2"/>
<reference evidence="6 7" key="1">
    <citation type="submission" date="2017-11" db="EMBL/GenBank/DDBJ databases">
        <title>The genome sequence of Pantoea rodasii DSM 26611.</title>
        <authorList>
            <person name="Gao J."/>
            <person name="Mao X."/>
            <person name="Sun J."/>
        </authorList>
    </citation>
    <scope>NUCLEOTIDE SEQUENCE [LARGE SCALE GENOMIC DNA]</scope>
    <source>
        <strain evidence="6 7">DSM 26611</strain>
    </source>
</reference>
<dbReference type="SUPFAM" id="SSF51905">
    <property type="entry name" value="FAD/NAD(P)-binding domain"/>
    <property type="match status" value="1"/>
</dbReference>
<protein>
    <submittedName>
        <fullName evidence="6">FAD-dependent oxidoreductase</fullName>
    </submittedName>
</protein>
<keyword evidence="1" id="KW-0004">4Fe-4S</keyword>
<keyword evidence="4" id="KW-0408">Iron</keyword>
<accession>A0A2M9W868</accession>
<dbReference type="GO" id="GO:0046872">
    <property type="term" value="F:metal ion binding"/>
    <property type="evidence" value="ECO:0007669"/>
    <property type="project" value="UniProtKB-KW"/>
</dbReference>
<keyword evidence="5" id="KW-0411">Iron-sulfur</keyword>
<dbReference type="Proteomes" id="UP000232062">
    <property type="component" value="Unassembled WGS sequence"/>
</dbReference>
<evidence type="ECO:0000256" key="3">
    <source>
        <dbReference type="ARBA" id="ARBA00023002"/>
    </source>
</evidence>
<dbReference type="InterPro" id="IPR039650">
    <property type="entry name" value="HdrA-like"/>
</dbReference>
<evidence type="ECO:0000313" key="7">
    <source>
        <dbReference type="Proteomes" id="UP000232062"/>
    </source>
</evidence>
<keyword evidence="2" id="KW-0479">Metal-binding</keyword>
<dbReference type="Gene3D" id="3.50.50.60">
    <property type="entry name" value="FAD/NAD(P)-binding domain"/>
    <property type="match status" value="1"/>
</dbReference>
<name>A0A2M9W868_9GAMM</name>
<dbReference type="PANTHER" id="PTHR43498">
    <property type="entry name" value="FERREDOXIN:COB-COM HETERODISULFIDE REDUCTASE SUBUNIT A"/>
    <property type="match status" value="1"/>
</dbReference>
<dbReference type="AlphaFoldDB" id="A0A2M9W868"/>